<dbReference type="KEGG" id="nve:5520963"/>
<dbReference type="OMA" id="NCHASES"/>
<dbReference type="InterPro" id="IPR016130">
    <property type="entry name" value="Tyr_Pase_AS"/>
</dbReference>
<evidence type="ECO:0000256" key="4">
    <source>
        <dbReference type="PIRSR" id="PIRSR630564-2"/>
    </source>
</evidence>
<feature type="non-terminal residue" evidence="6">
    <location>
        <position position="235"/>
    </location>
</feature>
<dbReference type="PhylomeDB" id="A7RIH6"/>
<dbReference type="InterPro" id="IPR030564">
    <property type="entry name" value="Myotubularin"/>
</dbReference>
<dbReference type="InParanoid" id="A7RIH6"/>
<dbReference type="SUPFAM" id="SSF52799">
    <property type="entry name" value="(Phosphotyrosine protein) phosphatases II"/>
    <property type="match status" value="1"/>
</dbReference>
<protein>
    <recommendedName>
        <fullName evidence="5">Myotubularin phosphatase domain-containing protein</fullName>
    </recommendedName>
</protein>
<evidence type="ECO:0000256" key="2">
    <source>
        <dbReference type="ARBA" id="ARBA00023098"/>
    </source>
</evidence>
<accession>A7RIH6</accession>
<dbReference type="eggNOG" id="KOG4471">
    <property type="taxonomic scope" value="Eukaryota"/>
</dbReference>
<evidence type="ECO:0000256" key="3">
    <source>
        <dbReference type="PIRSR" id="PIRSR630564-1"/>
    </source>
</evidence>
<dbReference type="SMART" id="SM00404">
    <property type="entry name" value="PTPc_motif"/>
    <property type="match status" value="1"/>
</dbReference>
<dbReference type="GO" id="GO:0006629">
    <property type="term" value="P:lipid metabolic process"/>
    <property type="evidence" value="ECO:0007669"/>
    <property type="project" value="UniProtKB-KW"/>
</dbReference>
<feature type="binding site" evidence="4">
    <location>
        <begin position="13"/>
        <end position="14"/>
    </location>
    <ligand>
        <name>substrate</name>
    </ligand>
</feature>
<organism evidence="6 7">
    <name type="scientific">Nematostella vectensis</name>
    <name type="common">Starlet sea anemone</name>
    <dbReference type="NCBI Taxonomy" id="45351"/>
    <lineage>
        <taxon>Eukaryota</taxon>
        <taxon>Metazoa</taxon>
        <taxon>Cnidaria</taxon>
        <taxon>Anthozoa</taxon>
        <taxon>Hexacorallia</taxon>
        <taxon>Actiniaria</taxon>
        <taxon>Edwardsiidae</taxon>
        <taxon>Nematostella</taxon>
    </lineage>
</organism>
<dbReference type="PANTHER" id="PTHR10807">
    <property type="entry name" value="MYOTUBULARIN-RELATED"/>
    <property type="match status" value="1"/>
</dbReference>
<dbReference type="PROSITE" id="PS51339">
    <property type="entry name" value="PPASE_MYOTUBULARIN"/>
    <property type="match status" value="1"/>
</dbReference>
<dbReference type="PROSITE" id="PS00383">
    <property type="entry name" value="TYR_PHOSPHATASE_1"/>
    <property type="match status" value="1"/>
</dbReference>
<evidence type="ECO:0000259" key="5">
    <source>
        <dbReference type="PROSITE" id="PS51339"/>
    </source>
</evidence>
<keyword evidence="2" id="KW-0443">Lipid metabolism</keyword>
<comment type="similarity">
    <text evidence="1">Belongs to the protein-tyrosine phosphatase family. Non-receptor class myotubularin subfamily.</text>
</comment>
<dbReference type="EMBL" id="DS469512">
    <property type="protein sequence ID" value="EDO48708.1"/>
    <property type="molecule type" value="Genomic_DNA"/>
</dbReference>
<feature type="active site" description="Phosphocysteine intermediate" evidence="3">
    <location>
        <position position="73"/>
    </location>
</feature>
<feature type="domain" description="Myotubularin phosphatase" evidence="5">
    <location>
        <begin position="1"/>
        <end position="231"/>
    </location>
</feature>
<dbReference type="HOGENOM" id="CLU_1158965_0_0_1"/>
<keyword evidence="7" id="KW-1185">Reference proteome</keyword>
<dbReference type="AlphaFoldDB" id="A7RIH6"/>
<feature type="binding site" evidence="4">
    <location>
        <begin position="73"/>
        <end position="79"/>
    </location>
    <ligand>
        <name>substrate</name>
    </ligand>
</feature>
<feature type="non-terminal residue" evidence="6">
    <location>
        <position position="1"/>
    </location>
</feature>
<reference evidence="6 7" key="1">
    <citation type="journal article" date="2007" name="Science">
        <title>Sea anemone genome reveals ancestral eumetazoan gene repertoire and genomic organization.</title>
        <authorList>
            <person name="Putnam N.H."/>
            <person name="Srivastava M."/>
            <person name="Hellsten U."/>
            <person name="Dirks B."/>
            <person name="Chapman J."/>
            <person name="Salamov A."/>
            <person name="Terry A."/>
            <person name="Shapiro H."/>
            <person name="Lindquist E."/>
            <person name="Kapitonov V.V."/>
            <person name="Jurka J."/>
            <person name="Genikhovich G."/>
            <person name="Grigoriev I.V."/>
            <person name="Lucas S.M."/>
            <person name="Steele R.E."/>
            <person name="Finnerty J.R."/>
            <person name="Technau U."/>
            <person name="Martindale M.Q."/>
            <person name="Rokhsar D.S."/>
        </authorList>
    </citation>
    <scope>NUCLEOTIDE SEQUENCE [LARGE SCALE GENOMIC DNA]</scope>
    <source>
        <strain evidence="7">CH2 X CH6</strain>
    </source>
</reference>
<gene>
    <name evidence="6" type="ORF">NEMVEDRAFT_v1g82921</name>
</gene>
<dbReference type="InterPro" id="IPR029021">
    <property type="entry name" value="Prot-tyrosine_phosphatase-like"/>
</dbReference>
<evidence type="ECO:0000256" key="1">
    <source>
        <dbReference type="ARBA" id="ARBA00007471"/>
    </source>
</evidence>
<sequence>YQGCSLVFLDIPNIHAVRDSLDRLQAVCESSSQKKWLSHLESTQWLAYIAAILKGATTIARFVDKGVSTLVHCSDGWDRTSQLTLLAQLLLDPYYRTFTGFQVLIEKEWISFGHRFRDRLGHPTCPSQRSPIFLQFLDCVWQVHKQFPSAFQFTANYLLKLADHVNSQWFGNFLYNNVQERHHAFITRTTVSLWSHLNAVKDNYTNSIYQPTETLVPVSSLRRLQLWSDYFLRYD</sequence>
<evidence type="ECO:0000313" key="6">
    <source>
        <dbReference type="EMBL" id="EDO48708.1"/>
    </source>
</evidence>
<dbReference type="PANTHER" id="PTHR10807:SF128">
    <property type="entry name" value="PHOSPHATIDYLINOSITOL-3,5-BISPHOSPHATE 3-PHOSPHATASE"/>
    <property type="match status" value="1"/>
</dbReference>
<dbReference type="STRING" id="45351.A7RIH6"/>
<name>A7RIH6_NEMVE</name>
<proteinExistence type="inferred from homology"/>
<dbReference type="Pfam" id="PF06602">
    <property type="entry name" value="Myotub-related"/>
    <property type="match status" value="1"/>
</dbReference>
<dbReference type="InterPro" id="IPR003595">
    <property type="entry name" value="Tyr_Pase_cat"/>
</dbReference>
<dbReference type="InterPro" id="IPR010569">
    <property type="entry name" value="Myotubularin-like_Pase_dom"/>
</dbReference>
<dbReference type="Proteomes" id="UP000001593">
    <property type="component" value="Unassembled WGS sequence"/>
</dbReference>
<evidence type="ECO:0000313" key="7">
    <source>
        <dbReference type="Proteomes" id="UP000001593"/>
    </source>
</evidence>